<evidence type="ECO:0000256" key="15">
    <source>
        <dbReference type="ARBA" id="ARBA00023136"/>
    </source>
</evidence>
<evidence type="ECO:0000256" key="18">
    <source>
        <dbReference type="SAM" id="MobiDB-lite"/>
    </source>
</evidence>
<keyword evidence="10 22" id="KW-0430">Lectin</keyword>
<evidence type="ECO:0000313" key="22">
    <source>
        <dbReference type="EMBL" id="PKA49553.1"/>
    </source>
</evidence>
<dbReference type="PROSITE" id="PS00107">
    <property type="entry name" value="PROTEIN_KINASE_ATP"/>
    <property type="match status" value="1"/>
</dbReference>
<evidence type="ECO:0000256" key="6">
    <source>
        <dbReference type="ARBA" id="ARBA00022527"/>
    </source>
</evidence>
<dbReference type="AlphaFoldDB" id="A0A2I0A213"/>
<dbReference type="Proteomes" id="UP000236161">
    <property type="component" value="Unassembled WGS sequence"/>
</dbReference>
<evidence type="ECO:0000256" key="13">
    <source>
        <dbReference type="ARBA" id="ARBA00022840"/>
    </source>
</evidence>
<keyword evidence="5" id="KW-1003">Cell membrane</keyword>
<accession>A0A2I0A213</accession>
<dbReference type="GO" id="GO:0005524">
    <property type="term" value="F:ATP binding"/>
    <property type="evidence" value="ECO:0007669"/>
    <property type="project" value="UniProtKB-UniRule"/>
</dbReference>
<keyword evidence="16" id="KW-0325">Glycoprotein</keyword>
<dbReference type="Gene3D" id="2.60.120.200">
    <property type="match status" value="1"/>
</dbReference>
<evidence type="ECO:0000256" key="12">
    <source>
        <dbReference type="ARBA" id="ARBA00022777"/>
    </source>
</evidence>
<feature type="binding site" evidence="17">
    <location>
        <position position="420"/>
    </location>
    <ligand>
        <name>ATP</name>
        <dbReference type="ChEBI" id="CHEBI:30616"/>
    </ligand>
</feature>
<dbReference type="OrthoDB" id="1856421at2759"/>
<dbReference type="InterPro" id="IPR050528">
    <property type="entry name" value="L-type_Lectin-RKs"/>
</dbReference>
<evidence type="ECO:0000256" key="8">
    <source>
        <dbReference type="ARBA" id="ARBA00022692"/>
    </source>
</evidence>
<dbReference type="Pfam" id="PF00069">
    <property type="entry name" value="Pkinase"/>
    <property type="match status" value="1"/>
</dbReference>
<comment type="similarity">
    <text evidence="3">In the C-terminal section; belongs to the protein kinase superfamily. Ser/Thr protein kinase family.</text>
</comment>
<dbReference type="InterPro" id="IPR011009">
    <property type="entry name" value="Kinase-like_dom_sf"/>
</dbReference>
<keyword evidence="23" id="KW-1185">Reference proteome</keyword>
<evidence type="ECO:0000256" key="11">
    <source>
        <dbReference type="ARBA" id="ARBA00022741"/>
    </source>
</evidence>
<evidence type="ECO:0000313" key="23">
    <source>
        <dbReference type="Proteomes" id="UP000236161"/>
    </source>
</evidence>
<dbReference type="PROSITE" id="PS00108">
    <property type="entry name" value="PROTEIN_KINASE_ST"/>
    <property type="match status" value="1"/>
</dbReference>
<evidence type="ECO:0000256" key="9">
    <source>
        <dbReference type="ARBA" id="ARBA00022729"/>
    </source>
</evidence>
<evidence type="ECO:0000256" key="2">
    <source>
        <dbReference type="ARBA" id="ARBA00008536"/>
    </source>
</evidence>
<dbReference type="Gene3D" id="1.10.510.10">
    <property type="entry name" value="Transferase(Phosphotransferase) domain 1"/>
    <property type="match status" value="1"/>
</dbReference>
<evidence type="ECO:0000256" key="4">
    <source>
        <dbReference type="ARBA" id="ARBA00012513"/>
    </source>
</evidence>
<evidence type="ECO:0000256" key="14">
    <source>
        <dbReference type="ARBA" id="ARBA00022989"/>
    </source>
</evidence>
<keyword evidence="7 22" id="KW-0808">Transferase</keyword>
<dbReference type="EC" id="2.7.11.1" evidence="4"/>
<dbReference type="GO" id="GO:0030246">
    <property type="term" value="F:carbohydrate binding"/>
    <property type="evidence" value="ECO:0007669"/>
    <property type="project" value="UniProtKB-KW"/>
</dbReference>
<evidence type="ECO:0000256" key="16">
    <source>
        <dbReference type="ARBA" id="ARBA00023180"/>
    </source>
</evidence>
<dbReference type="InterPro" id="IPR000719">
    <property type="entry name" value="Prot_kinase_dom"/>
</dbReference>
<evidence type="ECO:0000259" key="21">
    <source>
        <dbReference type="PROSITE" id="PS50011"/>
    </source>
</evidence>
<feature type="transmembrane region" description="Helical" evidence="19">
    <location>
        <begin position="305"/>
        <end position="329"/>
    </location>
</feature>
<keyword evidence="14 19" id="KW-1133">Transmembrane helix</keyword>
<evidence type="ECO:0000256" key="7">
    <source>
        <dbReference type="ARBA" id="ARBA00022679"/>
    </source>
</evidence>
<dbReference type="InterPro" id="IPR017441">
    <property type="entry name" value="Protein_kinase_ATP_BS"/>
</dbReference>
<dbReference type="GO" id="GO:0004674">
    <property type="term" value="F:protein serine/threonine kinase activity"/>
    <property type="evidence" value="ECO:0007669"/>
    <property type="project" value="UniProtKB-KW"/>
</dbReference>
<keyword evidence="13 17" id="KW-0067">ATP-binding</keyword>
<sequence>MAFISISDVSILLLFFVLISPPSRAATSAAGYLTNDRIPLSWGTNMTLFGAAAVKNGVISLTDSTAHPSAGRAVYSRPIRFLEASSRNPASFSSLFTFVIFLSPTAGDGLAFFITSSPELPPGSSGAGHFGLFPASSGQDPATFAVEFDTSYDFSLRDINNNHVALDVGNILSIAAADAAVAKIDLKAGIPITAWIDYIHVEKSLKVWLSYSKFRPQIPILVANVDLSHFFREFMYVGFSSSDFLGNAQHYVLKWGFRTFGFSSPSSSTPAAGGCPWCLDGGPDGPIVSAPFEPLGNSRRKKAAIVLFVAVPCILLLLLAMGAAAYHFLPCWANAEEDDDEENNSGVCGCCTRGISDPPAPLASNAPAVVATPQCVPPRISLDEIMTASKGFHESKMLGAGGSGAVYEGVLASGGRVAVKRFNRVESFTNTFTIELATVQGSYRHRNLVDLKYWCCEKHELLLIYEYMPNGSLDKLLHLPTPAQAATLSWDRRLDILLGLASAIAFLHEECEKKIIHRDIKTSNVMLDADFTAKLGNFGLAELNDHSRKPFAAQPAGTMGYLAPEYVHSGVPTEKSDIYSFGVVILEVLTGRRPIDKGVVLLDWVWQMWGRKKLADAGDPRLAAGFRSEDLARVLRVGLCCAHPDSKQRPSIRKAIKMLKGTAPVPALPAKKPAIRLVSRMPESSSLEISGATRPGSGDASWRATPSGSCSAHAVVGEHKHY</sequence>
<feature type="chain" id="PRO_5014180608" description="non-specific serine/threonine protein kinase" evidence="20">
    <location>
        <begin position="26"/>
        <end position="722"/>
    </location>
</feature>
<evidence type="ECO:0000256" key="10">
    <source>
        <dbReference type="ARBA" id="ARBA00022734"/>
    </source>
</evidence>
<reference evidence="22 23" key="1">
    <citation type="journal article" date="2017" name="Nature">
        <title>The Apostasia genome and the evolution of orchids.</title>
        <authorList>
            <person name="Zhang G.Q."/>
            <person name="Liu K.W."/>
            <person name="Li Z."/>
            <person name="Lohaus R."/>
            <person name="Hsiao Y.Y."/>
            <person name="Niu S.C."/>
            <person name="Wang J.Y."/>
            <person name="Lin Y.C."/>
            <person name="Xu Q."/>
            <person name="Chen L.J."/>
            <person name="Yoshida K."/>
            <person name="Fujiwara S."/>
            <person name="Wang Z.W."/>
            <person name="Zhang Y.Q."/>
            <person name="Mitsuda N."/>
            <person name="Wang M."/>
            <person name="Liu G.H."/>
            <person name="Pecoraro L."/>
            <person name="Huang H.X."/>
            <person name="Xiao X.J."/>
            <person name="Lin M."/>
            <person name="Wu X.Y."/>
            <person name="Wu W.L."/>
            <person name="Chen Y.Y."/>
            <person name="Chang S.B."/>
            <person name="Sakamoto S."/>
            <person name="Ohme-Takagi M."/>
            <person name="Yagi M."/>
            <person name="Zeng S.J."/>
            <person name="Shen C.Y."/>
            <person name="Yeh C.M."/>
            <person name="Luo Y.B."/>
            <person name="Tsai W.C."/>
            <person name="Van de Peer Y."/>
            <person name="Liu Z.J."/>
        </authorList>
    </citation>
    <scope>NUCLEOTIDE SEQUENCE [LARGE SCALE GENOMIC DNA]</scope>
    <source>
        <strain evidence="23">cv. Shenzhen</strain>
        <tissue evidence="22">Stem</tissue>
    </source>
</reference>
<evidence type="ECO:0000256" key="19">
    <source>
        <dbReference type="SAM" id="Phobius"/>
    </source>
</evidence>
<name>A0A2I0A213_9ASPA</name>
<organism evidence="22 23">
    <name type="scientific">Apostasia shenzhenica</name>
    <dbReference type="NCBI Taxonomy" id="1088818"/>
    <lineage>
        <taxon>Eukaryota</taxon>
        <taxon>Viridiplantae</taxon>
        <taxon>Streptophyta</taxon>
        <taxon>Embryophyta</taxon>
        <taxon>Tracheophyta</taxon>
        <taxon>Spermatophyta</taxon>
        <taxon>Magnoliopsida</taxon>
        <taxon>Liliopsida</taxon>
        <taxon>Asparagales</taxon>
        <taxon>Orchidaceae</taxon>
        <taxon>Apostasioideae</taxon>
        <taxon>Apostasia</taxon>
    </lineage>
</organism>
<protein>
    <recommendedName>
        <fullName evidence="4">non-specific serine/threonine protein kinase</fullName>
        <ecNumber evidence="4">2.7.11.1</ecNumber>
    </recommendedName>
</protein>
<dbReference type="EMBL" id="KZ452037">
    <property type="protein sequence ID" value="PKA49553.1"/>
    <property type="molecule type" value="Genomic_DNA"/>
</dbReference>
<dbReference type="Gene3D" id="3.30.200.20">
    <property type="entry name" value="Phosphorylase Kinase, domain 1"/>
    <property type="match status" value="1"/>
</dbReference>
<evidence type="ECO:0000256" key="17">
    <source>
        <dbReference type="PROSITE-ProRule" id="PRU10141"/>
    </source>
</evidence>
<dbReference type="InterPro" id="IPR013320">
    <property type="entry name" value="ConA-like_dom_sf"/>
</dbReference>
<evidence type="ECO:0000256" key="20">
    <source>
        <dbReference type="SAM" id="SignalP"/>
    </source>
</evidence>
<evidence type="ECO:0000256" key="5">
    <source>
        <dbReference type="ARBA" id="ARBA00022475"/>
    </source>
</evidence>
<dbReference type="CDD" id="cd06899">
    <property type="entry name" value="lectin_legume_LecRK_Arcelin_ConA"/>
    <property type="match status" value="1"/>
</dbReference>
<evidence type="ECO:0000256" key="3">
    <source>
        <dbReference type="ARBA" id="ARBA00010217"/>
    </source>
</evidence>
<comment type="subcellular location">
    <subcellularLocation>
        <location evidence="1">Cell membrane</location>
        <topology evidence="1">Single-pass type I membrane protein</topology>
    </subcellularLocation>
</comment>
<dbReference type="PANTHER" id="PTHR27007">
    <property type="match status" value="1"/>
</dbReference>
<dbReference type="FunFam" id="1.10.510.10:FF:000342">
    <property type="entry name" value="L-type lectin-domain containing receptor kinase VIII.1"/>
    <property type="match status" value="1"/>
</dbReference>
<dbReference type="SUPFAM" id="SSF49899">
    <property type="entry name" value="Concanavalin A-like lectins/glucanases"/>
    <property type="match status" value="1"/>
</dbReference>
<dbReference type="InterPro" id="IPR001220">
    <property type="entry name" value="Legume_lectin_dom"/>
</dbReference>
<dbReference type="PROSITE" id="PS50011">
    <property type="entry name" value="PROTEIN_KINASE_DOM"/>
    <property type="match status" value="1"/>
</dbReference>
<keyword evidence="22" id="KW-0675">Receptor</keyword>
<keyword evidence="6" id="KW-0723">Serine/threonine-protein kinase</keyword>
<dbReference type="CDD" id="cd14066">
    <property type="entry name" value="STKc_IRAK"/>
    <property type="match status" value="1"/>
</dbReference>
<dbReference type="SUPFAM" id="SSF56112">
    <property type="entry name" value="Protein kinase-like (PK-like)"/>
    <property type="match status" value="1"/>
</dbReference>
<keyword evidence="11 17" id="KW-0547">Nucleotide-binding</keyword>
<dbReference type="InterPro" id="IPR008271">
    <property type="entry name" value="Ser/Thr_kinase_AS"/>
</dbReference>
<dbReference type="GO" id="GO:0005886">
    <property type="term" value="C:plasma membrane"/>
    <property type="evidence" value="ECO:0007669"/>
    <property type="project" value="UniProtKB-SubCell"/>
</dbReference>
<gene>
    <name evidence="22" type="primary">LECRKS6</name>
    <name evidence="22" type="ORF">AXF42_Ash004093</name>
</gene>
<keyword evidence="9 20" id="KW-0732">Signal</keyword>
<keyword evidence="12 22" id="KW-0418">Kinase</keyword>
<keyword evidence="15 19" id="KW-0472">Membrane</keyword>
<dbReference type="SMART" id="SM00220">
    <property type="entry name" value="S_TKc"/>
    <property type="match status" value="1"/>
</dbReference>
<evidence type="ECO:0000256" key="1">
    <source>
        <dbReference type="ARBA" id="ARBA00004251"/>
    </source>
</evidence>
<feature type="region of interest" description="Disordered" evidence="18">
    <location>
        <begin position="686"/>
        <end position="710"/>
    </location>
</feature>
<keyword evidence="8 19" id="KW-0812">Transmembrane</keyword>
<comment type="similarity">
    <text evidence="2">In the N-terminal section; belongs to the leguminous lectin family.</text>
</comment>
<feature type="domain" description="Protein kinase" evidence="21">
    <location>
        <begin position="392"/>
        <end position="668"/>
    </location>
</feature>
<dbReference type="STRING" id="1088818.A0A2I0A213"/>
<proteinExistence type="inferred from homology"/>
<dbReference type="Pfam" id="PF00139">
    <property type="entry name" value="Lectin_legB"/>
    <property type="match status" value="1"/>
</dbReference>
<feature type="signal peptide" evidence="20">
    <location>
        <begin position="1"/>
        <end position="25"/>
    </location>
</feature>